<keyword evidence="7" id="KW-1185">Reference proteome</keyword>
<dbReference type="CDD" id="cd06127">
    <property type="entry name" value="DEDDh"/>
    <property type="match status" value="1"/>
</dbReference>
<dbReference type="EMBL" id="CP042437">
    <property type="protein sequence ID" value="QEC78690.1"/>
    <property type="molecule type" value="Genomic_DNA"/>
</dbReference>
<evidence type="ECO:0000313" key="7">
    <source>
        <dbReference type="Proteomes" id="UP000321362"/>
    </source>
</evidence>
<dbReference type="GO" id="GO:0006259">
    <property type="term" value="P:DNA metabolic process"/>
    <property type="evidence" value="ECO:0007669"/>
    <property type="project" value="UniProtKB-ARBA"/>
</dbReference>
<keyword evidence="2" id="KW-0378">Hydrolase</keyword>
<evidence type="ECO:0000256" key="1">
    <source>
        <dbReference type="ARBA" id="ARBA00022722"/>
    </source>
</evidence>
<proteinExistence type="predicted"/>
<gene>
    <name evidence="6" type="ORF">FSB76_23080</name>
</gene>
<evidence type="ECO:0000256" key="4">
    <source>
        <dbReference type="SAM" id="Phobius"/>
    </source>
</evidence>
<evidence type="ECO:0000313" key="6">
    <source>
        <dbReference type="EMBL" id="QEC78690.1"/>
    </source>
</evidence>
<sequence>MNTTANSNWANTLNDYFLFIDTEASGLPLKWNLPYSADENWPHALQVSWLIYDKHHKLIKQQDYYIQSEGITITPAALAIHHLTPEFLKLSGKTRTEVIQLLAADVQQYNPMLIGHFIRLDYHLLGATFYRSGIANPLGNLPVFCTMVATTQLVHSSLTRHLRLEELYYMLFNTDLQNQHNALYDAQATAACFFELRTRGEISDKSIRQQNLDFEQQRDPAQKQKGCLLPALMLILLMAIIIYSL</sequence>
<organism evidence="6 7">
    <name type="scientific">Mucilaginibacter ginsenosidivorax</name>
    <dbReference type="NCBI Taxonomy" id="862126"/>
    <lineage>
        <taxon>Bacteria</taxon>
        <taxon>Pseudomonadati</taxon>
        <taxon>Bacteroidota</taxon>
        <taxon>Sphingobacteriia</taxon>
        <taxon>Sphingobacteriales</taxon>
        <taxon>Sphingobacteriaceae</taxon>
        <taxon>Mucilaginibacter</taxon>
    </lineage>
</organism>
<dbReference type="PANTHER" id="PTHR30231">
    <property type="entry name" value="DNA POLYMERASE III SUBUNIT EPSILON"/>
    <property type="match status" value="1"/>
</dbReference>
<dbReference type="SMART" id="SM00479">
    <property type="entry name" value="EXOIII"/>
    <property type="match status" value="1"/>
</dbReference>
<keyword evidence="4" id="KW-0812">Transmembrane</keyword>
<dbReference type="InterPro" id="IPR036397">
    <property type="entry name" value="RNaseH_sf"/>
</dbReference>
<keyword evidence="3 6" id="KW-0269">Exonuclease</keyword>
<evidence type="ECO:0000256" key="3">
    <source>
        <dbReference type="ARBA" id="ARBA00022839"/>
    </source>
</evidence>
<dbReference type="AlphaFoldDB" id="A0A5B8W3P9"/>
<reference evidence="6 7" key="1">
    <citation type="journal article" date="2013" name="J. Microbiol.">
        <title>Mucilaginibacter ginsenosidivorax sp. nov., with ginsenoside converting activity isolated from sediment.</title>
        <authorList>
            <person name="Kim J.K."/>
            <person name="Choi T.E."/>
            <person name="Liu Q.M."/>
            <person name="Park H.Y."/>
            <person name="Yi T.H."/>
            <person name="Yoon M.H."/>
            <person name="Kim S.C."/>
            <person name="Im W.T."/>
        </authorList>
    </citation>
    <scope>NUCLEOTIDE SEQUENCE [LARGE SCALE GENOMIC DNA]</scope>
    <source>
        <strain evidence="6 7">KHI28</strain>
    </source>
</reference>
<keyword evidence="4" id="KW-1133">Transmembrane helix</keyword>
<feature type="transmembrane region" description="Helical" evidence="4">
    <location>
        <begin position="226"/>
        <end position="244"/>
    </location>
</feature>
<name>A0A5B8W3P9_9SPHI</name>
<protein>
    <submittedName>
        <fullName evidence="6">3'-5' exonuclease</fullName>
    </submittedName>
</protein>
<dbReference type="KEGG" id="mgk:FSB76_23080"/>
<accession>A0A5B8W3P9</accession>
<keyword evidence="1" id="KW-0540">Nuclease</keyword>
<dbReference type="InterPro" id="IPR013520">
    <property type="entry name" value="Ribonucl_H"/>
</dbReference>
<dbReference type="InterPro" id="IPR012337">
    <property type="entry name" value="RNaseH-like_sf"/>
</dbReference>
<dbReference type="GO" id="GO:0003676">
    <property type="term" value="F:nucleic acid binding"/>
    <property type="evidence" value="ECO:0007669"/>
    <property type="project" value="InterPro"/>
</dbReference>
<keyword evidence="4" id="KW-0472">Membrane</keyword>
<dbReference type="Gene3D" id="3.30.420.10">
    <property type="entry name" value="Ribonuclease H-like superfamily/Ribonuclease H"/>
    <property type="match status" value="1"/>
</dbReference>
<feature type="domain" description="Exonuclease" evidence="5">
    <location>
        <begin position="16"/>
        <end position="202"/>
    </location>
</feature>
<evidence type="ECO:0000259" key="5">
    <source>
        <dbReference type="SMART" id="SM00479"/>
    </source>
</evidence>
<dbReference type="Proteomes" id="UP000321362">
    <property type="component" value="Chromosome"/>
</dbReference>
<evidence type="ECO:0000256" key="2">
    <source>
        <dbReference type="ARBA" id="ARBA00022801"/>
    </source>
</evidence>
<dbReference type="OrthoDB" id="9804290at2"/>
<dbReference type="RefSeq" id="WP_147057567.1">
    <property type="nucleotide sequence ID" value="NZ_CP042437.1"/>
</dbReference>
<dbReference type="PANTHER" id="PTHR30231:SF4">
    <property type="entry name" value="PROTEIN NEN2"/>
    <property type="match status" value="1"/>
</dbReference>
<dbReference type="SUPFAM" id="SSF53098">
    <property type="entry name" value="Ribonuclease H-like"/>
    <property type="match status" value="1"/>
</dbReference>
<dbReference type="Pfam" id="PF00929">
    <property type="entry name" value="RNase_T"/>
    <property type="match status" value="1"/>
</dbReference>
<dbReference type="GO" id="GO:0008408">
    <property type="term" value="F:3'-5' exonuclease activity"/>
    <property type="evidence" value="ECO:0007669"/>
    <property type="project" value="TreeGrafter"/>
</dbReference>